<reference evidence="1 2" key="1">
    <citation type="submission" date="2024-01" db="EMBL/GenBank/DDBJ databases">
        <title>Genome assemblies of Stephania.</title>
        <authorList>
            <person name="Yang L."/>
        </authorList>
    </citation>
    <scope>NUCLEOTIDE SEQUENCE [LARGE SCALE GENOMIC DNA]</scope>
    <source>
        <strain evidence="1">JXDWG</strain>
        <tissue evidence="1">Leaf</tissue>
    </source>
</reference>
<proteinExistence type="predicted"/>
<comment type="caution">
    <text evidence="1">The sequence shown here is derived from an EMBL/GenBank/DDBJ whole genome shotgun (WGS) entry which is preliminary data.</text>
</comment>
<dbReference type="Proteomes" id="UP001419268">
    <property type="component" value="Unassembled WGS sequence"/>
</dbReference>
<organism evidence="1 2">
    <name type="scientific">Stephania cephalantha</name>
    <dbReference type="NCBI Taxonomy" id="152367"/>
    <lineage>
        <taxon>Eukaryota</taxon>
        <taxon>Viridiplantae</taxon>
        <taxon>Streptophyta</taxon>
        <taxon>Embryophyta</taxon>
        <taxon>Tracheophyta</taxon>
        <taxon>Spermatophyta</taxon>
        <taxon>Magnoliopsida</taxon>
        <taxon>Ranunculales</taxon>
        <taxon>Menispermaceae</taxon>
        <taxon>Menispermoideae</taxon>
        <taxon>Cissampelideae</taxon>
        <taxon>Stephania</taxon>
    </lineage>
</organism>
<dbReference type="EMBL" id="JBBNAG010000009">
    <property type="protein sequence ID" value="KAK9105396.1"/>
    <property type="molecule type" value="Genomic_DNA"/>
</dbReference>
<evidence type="ECO:0000313" key="1">
    <source>
        <dbReference type="EMBL" id="KAK9105396.1"/>
    </source>
</evidence>
<dbReference type="AlphaFoldDB" id="A0AAP0F506"/>
<evidence type="ECO:0000313" key="2">
    <source>
        <dbReference type="Proteomes" id="UP001419268"/>
    </source>
</evidence>
<gene>
    <name evidence="1" type="ORF">Scep_022240</name>
</gene>
<keyword evidence="2" id="KW-1185">Reference proteome</keyword>
<protein>
    <submittedName>
        <fullName evidence="1">Uncharacterized protein</fullName>
    </submittedName>
</protein>
<name>A0AAP0F506_9MAGN</name>
<accession>A0AAP0F506</accession>
<sequence length="177" mass="20288">MRDFDEIATTRWRSRVSGAQIETRARRFEVRDFSNMPPLHNALHQAYSALTADQKWKLKAVLILQRARARVRRYWATTSEIVEPARLTAALSSVPHFDKVARPVPCRVRCHAAQVWRQGGARYRNESGDTLRDACRRGFRVESDENSRVENYAPTLDSALSRLDSVLSSLGVQLFFV</sequence>